<proteinExistence type="predicted"/>
<sequence>MGRLFGKQLRATVWFPVVHPLKKRSVFRKVLVRTDLTELCSPRRWANHASRYSKIKSYRLLEERPMNTRHILDVFCETSRARGGGRTLLGAQHTITGLLGIKITTTMLKLTIVSACAEAGTITERDSCILALCSLNVSEVLLGKVGGLLLRPDACSVL</sequence>
<reference evidence="1 2" key="1">
    <citation type="journal article" date="2014" name="PLoS ONE">
        <title>De novo Genome Assembly of the Fungal Plant Pathogen Pyrenophora semeniperda.</title>
        <authorList>
            <person name="Soliai M.M."/>
            <person name="Meyer S.E."/>
            <person name="Udall J.A."/>
            <person name="Elzinga D.E."/>
            <person name="Hermansen R.A."/>
            <person name="Bodily P.M."/>
            <person name="Hart A.A."/>
            <person name="Coleman C.E."/>
        </authorList>
    </citation>
    <scope>NUCLEOTIDE SEQUENCE [LARGE SCALE GENOMIC DNA]</scope>
    <source>
        <strain evidence="1 2">CCB06</strain>
        <tissue evidence="1">Mycelium</tissue>
    </source>
</reference>
<protein>
    <submittedName>
        <fullName evidence="1">Uncharacterized protein</fullName>
    </submittedName>
</protein>
<evidence type="ECO:0000313" key="1">
    <source>
        <dbReference type="EMBL" id="RMZ68766.1"/>
    </source>
</evidence>
<dbReference type="Proteomes" id="UP000265663">
    <property type="component" value="Unassembled WGS sequence"/>
</dbReference>
<organism evidence="1 2">
    <name type="scientific">Pyrenophora seminiperda CCB06</name>
    <dbReference type="NCBI Taxonomy" id="1302712"/>
    <lineage>
        <taxon>Eukaryota</taxon>
        <taxon>Fungi</taxon>
        <taxon>Dikarya</taxon>
        <taxon>Ascomycota</taxon>
        <taxon>Pezizomycotina</taxon>
        <taxon>Dothideomycetes</taxon>
        <taxon>Pleosporomycetidae</taxon>
        <taxon>Pleosporales</taxon>
        <taxon>Pleosporineae</taxon>
        <taxon>Pleosporaceae</taxon>
        <taxon>Pyrenophora</taxon>
    </lineage>
</organism>
<evidence type="ECO:0000313" key="2">
    <source>
        <dbReference type="Proteomes" id="UP000265663"/>
    </source>
</evidence>
<dbReference type="EMBL" id="KE747817">
    <property type="protein sequence ID" value="RMZ68766.1"/>
    <property type="molecule type" value="Genomic_DNA"/>
</dbReference>
<accession>A0A3M7M2S0</accession>
<name>A0A3M7M2S0_9PLEO</name>
<gene>
    <name evidence="1" type="ORF">GMOD_00002608</name>
</gene>
<dbReference type="AlphaFoldDB" id="A0A3M7M2S0"/>
<keyword evidence="2" id="KW-1185">Reference proteome</keyword>